<feature type="domain" description="HTH hxlR-type" evidence="4">
    <location>
        <begin position="13"/>
        <end position="111"/>
    </location>
</feature>
<evidence type="ECO:0000256" key="3">
    <source>
        <dbReference type="ARBA" id="ARBA00023163"/>
    </source>
</evidence>
<evidence type="ECO:0000256" key="2">
    <source>
        <dbReference type="ARBA" id="ARBA00023125"/>
    </source>
</evidence>
<keyword evidence="6" id="KW-1185">Reference proteome</keyword>
<comment type="caution">
    <text evidence="5">The sequence shown here is derived from an EMBL/GenBank/DDBJ whole genome shotgun (WGS) entry which is preliminary data.</text>
</comment>
<reference evidence="5 6" key="1">
    <citation type="submission" date="2024-09" db="EMBL/GenBank/DDBJ databases">
        <authorList>
            <person name="Lee S.D."/>
        </authorList>
    </citation>
    <scope>NUCLEOTIDE SEQUENCE [LARGE SCALE GENOMIC DNA]</scope>
    <source>
        <strain evidence="5 6">N8-3</strain>
    </source>
</reference>
<dbReference type="Proteomes" id="UP001592531">
    <property type="component" value="Unassembled WGS sequence"/>
</dbReference>
<dbReference type="Pfam" id="PF01638">
    <property type="entry name" value="HxlR"/>
    <property type="match status" value="1"/>
</dbReference>
<organism evidence="5 6">
    <name type="scientific">Streptacidiphilus cavernicola</name>
    <dbReference type="NCBI Taxonomy" id="3342716"/>
    <lineage>
        <taxon>Bacteria</taxon>
        <taxon>Bacillati</taxon>
        <taxon>Actinomycetota</taxon>
        <taxon>Actinomycetes</taxon>
        <taxon>Kitasatosporales</taxon>
        <taxon>Streptomycetaceae</taxon>
        <taxon>Streptacidiphilus</taxon>
    </lineage>
</organism>
<evidence type="ECO:0000313" key="6">
    <source>
        <dbReference type="Proteomes" id="UP001592531"/>
    </source>
</evidence>
<dbReference type="SUPFAM" id="SSF46785">
    <property type="entry name" value="Winged helix' DNA-binding domain"/>
    <property type="match status" value="1"/>
</dbReference>
<evidence type="ECO:0000259" key="4">
    <source>
        <dbReference type="PROSITE" id="PS51118"/>
    </source>
</evidence>
<evidence type="ECO:0000313" key="5">
    <source>
        <dbReference type="EMBL" id="MFC1421042.1"/>
    </source>
</evidence>
<dbReference type="InterPro" id="IPR036388">
    <property type="entry name" value="WH-like_DNA-bd_sf"/>
</dbReference>
<keyword evidence="2" id="KW-0238">DNA-binding</keyword>
<dbReference type="InterPro" id="IPR002577">
    <property type="entry name" value="HTH_HxlR"/>
</dbReference>
<dbReference type="PROSITE" id="PS51118">
    <property type="entry name" value="HTH_HXLR"/>
    <property type="match status" value="1"/>
</dbReference>
<dbReference type="EMBL" id="JBHFAB010000033">
    <property type="protein sequence ID" value="MFC1421042.1"/>
    <property type="molecule type" value="Genomic_DNA"/>
</dbReference>
<protein>
    <submittedName>
        <fullName evidence="5">Winged helix-turn-helix transcriptional regulator</fullName>
    </submittedName>
</protein>
<keyword evidence="3" id="KW-0804">Transcription</keyword>
<dbReference type="RefSeq" id="WP_380543479.1">
    <property type="nucleotide sequence ID" value="NZ_JBHFAB010000033.1"/>
</dbReference>
<evidence type="ECO:0000256" key="1">
    <source>
        <dbReference type="ARBA" id="ARBA00023015"/>
    </source>
</evidence>
<dbReference type="PANTHER" id="PTHR33204">
    <property type="entry name" value="TRANSCRIPTIONAL REGULATOR, MARR FAMILY"/>
    <property type="match status" value="1"/>
</dbReference>
<sequence>MDRPAFDVFAADCPSRAALEHITGRWGVLVLGGLADGPRRFNELGRRIDGLSQKMLAQTLHALERDGFVEREVLGTTPPHVVYRLSPTGAAIGAQLMELVGNLEALMPQVLASRSRYDRQHPESV</sequence>
<accession>A0ABV6W5L2</accession>
<dbReference type="InterPro" id="IPR036390">
    <property type="entry name" value="WH_DNA-bd_sf"/>
</dbReference>
<keyword evidence="1" id="KW-0805">Transcription regulation</keyword>
<dbReference type="Gene3D" id="1.10.10.10">
    <property type="entry name" value="Winged helix-like DNA-binding domain superfamily/Winged helix DNA-binding domain"/>
    <property type="match status" value="1"/>
</dbReference>
<gene>
    <name evidence="5" type="ORF">ACEZDE_31020</name>
</gene>
<dbReference type="PANTHER" id="PTHR33204:SF37">
    <property type="entry name" value="HTH-TYPE TRANSCRIPTIONAL REGULATOR YODB"/>
    <property type="match status" value="1"/>
</dbReference>
<proteinExistence type="predicted"/>
<name>A0ABV6W5L2_9ACTN</name>